<accession>S2L9I6</accession>
<dbReference type="EMBL" id="ASTJ01000036">
    <property type="protein sequence ID" value="EPC01361.1"/>
    <property type="molecule type" value="Genomic_DNA"/>
</dbReference>
<keyword evidence="3" id="KW-1185">Reference proteome</keyword>
<name>S2L9I6_LITA3</name>
<dbReference type="STRING" id="1121939.L861_12370"/>
<gene>
    <name evidence="2" type="ORF">L861_12370</name>
</gene>
<evidence type="ECO:0000259" key="1">
    <source>
        <dbReference type="Pfam" id="PF19834"/>
    </source>
</evidence>
<organism evidence="2 3">
    <name type="scientific">Litchfieldella anticariensis (strain DSM 16096 / CECT 5854 / CIP 108499 / LMG 22089 / FP35)</name>
    <name type="common">Halomonas anticariensis</name>
    <dbReference type="NCBI Taxonomy" id="1121939"/>
    <lineage>
        <taxon>Bacteria</taxon>
        <taxon>Pseudomonadati</taxon>
        <taxon>Pseudomonadota</taxon>
        <taxon>Gammaproteobacteria</taxon>
        <taxon>Oceanospirillales</taxon>
        <taxon>Halomonadaceae</taxon>
        <taxon>Litchfieldella</taxon>
    </lineage>
</organism>
<sequence>MKAVIRGNTIRFHERGHFIPEGHSRAVPFTNVYRWEVEPNCLRLFHERRGAEHAVWLFDLIEDEASSTLVSHDAHLCGDDRYSARLTPLTNGFDLNWHIEGPRKDEAIHYRYRHT</sequence>
<evidence type="ECO:0000313" key="3">
    <source>
        <dbReference type="Proteomes" id="UP000014463"/>
    </source>
</evidence>
<dbReference type="OrthoDB" id="21379at2"/>
<dbReference type="Proteomes" id="UP000014463">
    <property type="component" value="Unassembled WGS sequence"/>
</dbReference>
<evidence type="ECO:0000313" key="2">
    <source>
        <dbReference type="EMBL" id="EPC01361.1"/>
    </source>
</evidence>
<feature type="domain" description="DUF6314" evidence="1">
    <location>
        <begin position="8"/>
        <end position="113"/>
    </location>
</feature>
<dbReference type="InterPro" id="IPR045632">
    <property type="entry name" value="DUF6314"/>
</dbReference>
<dbReference type="Pfam" id="PF19834">
    <property type="entry name" value="DUF6314"/>
    <property type="match status" value="1"/>
</dbReference>
<proteinExistence type="predicted"/>
<dbReference type="AlphaFoldDB" id="S2L9I6"/>
<reference evidence="2 3" key="1">
    <citation type="journal article" date="2013" name="Genome Announc.">
        <title>Draft genome sequence of the moderately halophilic gammaproteobacterium Halomonas anticariensis FP35.</title>
        <authorList>
            <person name="Tahrioui A."/>
            <person name="Quesada E."/>
            <person name="Llamas I."/>
        </authorList>
    </citation>
    <scope>NUCLEOTIDE SEQUENCE [LARGE SCALE GENOMIC DNA]</scope>
    <source>
        <strain evidence="3">DSM 16096 / CECT 5854 / LMG 22089 / FP35</strain>
    </source>
</reference>
<dbReference type="PATRIC" id="fig|1121939.11.peg.3534"/>
<protein>
    <recommendedName>
        <fullName evidence="1">DUF6314 domain-containing protein</fullName>
    </recommendedName>
</protein>
<comment type="caution">
    <text evidence="2">The sequence shown here is derived from an EMBL/GenBank/DDBJ whole genome shotgun (WGS) entry which is preliminary data.</text>
</comment>